<dbReference type="GO" id="GO:0016020">
    <property type="term" value="C:membrane"/>
    <property type="evidence" value="ECO:0007669"/>
    <property type="project" value="UniProtKB-SubCell"/>
</dbReference>
<proteinExistence type="predicted"/>
<feature type="transmembrane region" description="Helical" evidence="5">
    <location>
        <begin position="191"/>
        <end position="215"/>
    </location>
</feature>
<comment type="caution">
    <text evidence="6">The sequence shown here is derived from an EMBL/GenBank/DDBJ whole genome shotgun (WGS) entry which is preliminary data.</text>
</comment>
<dbReference type="Proteomes" id="UP001321473">
    <property type="component" value="Unassembled WGS sequence"/>
</dbReference>
<evidence type="ECO:0000313" key="7">
    <source>
        <dbReference type="Proteomes" id="UP001321473"/>
    </source>
</evidence>
<dbReference type="EMBL" id="JARKHS020013199">
    <property type="protein sequence ID" value="KAK8776252.1"/>
    <property type="molecule type" value="Genomic_DNA"/>
</dbReference>
<dbReference type="AlphaFoldDB" id="A0AAQ4EN87"/>
<feature type="transmembrane region" description="Helical" evidence="5">
    <location>
        <begin position="461"/>
        <end position="483"/>
    </location>
</feature>
<evidence type="ECO:0000256" key="1">
    <source>
        <dbReference type="ARBA" id="ARBA00004141"/>
    </source>
</evidence>
<feature type="transmembrane region" description="Helical" evidence="5">
    <location>
        <begin position="489"/>
        <end position="508"/>
    </location>
</feature>
<keyword evidence="2 5" id="KW-0812">Transmembrane</keyword>
<keyword evidence="7" id="KW-1185">Reference proteome</keyword>
<reference evidence="6 7" key="1">
    <citation type="journal article" date="2023" name="Arcadia Sci">
        <title>De novo assembly of a long-read Amblyomma americanum tick genome.</title>
        <authorList>
            <person name="Chou S."/>
            <person name="Poskanzer K.E."/>
            <person name="Rollins M."/>
            <person name="Thuy-Boun P.S."/>
        </authorList>
    </citation>
    <scope>NUCLEOTIDE SEQUENCE [LARGE SCALE GENOMIC DNA]</scope>
    <source>
        <strain evidence="6">F_SG_1</strain>
        <tissue evidence="6">Salivary glands</tissue>
    </source>
</reference>
<comment type="subcellular location">
    <subcellularLocation>
        <location evidence="1">Membrane</location>
        <topology evidence="1">Multi-pass membrane protein</topology>
    </subcellularLocation>
</comment>
<keyword evidence="4 5" id="KW-0472">Membrane</keyword>
<feature type="transmembrane region" description="Helical" evidence="5">
    <location>
        <begin position="343"/>
        <end position="361"/>
    </location>
</feature>
<accession>A0AAQ4EN87</accession>
<evidence type="ECO:0000256" key="3">
    <source>
        <dbReference type="ARBA" id="ARBA00022989"/>
    </source>
</evidence>
<sequence length="510" mass="55800">MFLFLPRRLENQDLLSSEEFDCYDGFGQGTFQRRLLLLCALAIFLKNSHVYALLLRTEDIDHWCKRPQHWNMSTQQWKDMAIPLEADGSYSKCHQYANPSVDNGTRTIPCIAWEYEEEQAATSVVSQWDMVCDRQFLRAALAFLHVAGLILVGLAAGFVADVAGRRPVLLASAVTLLASTIVLFLGRTYLVHAVALFFASGSAAAQFIVAGTLFFEVTTHENRPLHVVIACIVAVSGSELWFAVMRLVRMDWTLKQAVFLAPTFLSVAAFCVGVESPRWLIAKARFREAEDAMFAAAKTDKFPLCNTACLLDKLKSKAANSCNPDQRTVALEMLQGTSIRKRAMAALCTYFSAYFVLRIVVSSSLVPLALMLPLVSLALVALSSAGTLFVITRVTLLQFISACFAVIGVLLCMSSLAIAFDSLVVKQGLVVSSKGLVIVGYIVLATYSLELFPTAIRGTTLGWIHGFGGLGAVMSSVCMRLQNVGREDLTFAIAGSLMFASLLVLRALPR</sequence>
<feature type="transmembrane region" description="Helical" evidence="5">
    <location>
        <begin position="399"/>
        <end position="419"/>
    </location>
</feature>
<organism evidence="6 7">
    <name type="scientific">Amblyomma americanum</name>
    <name type="common">Lone star tick</name>
    <dbReference type="NCBI Taxonomy" id="6943"/>
    <lineage>
        <taxon>Eukaryota</taxon>
        <taxon>Metazoa</taxon>
        <taxon>Ecdysozoa</taxon>
        <taxon>Arthropoda</taxon>
        <taxon>Chelicerata</taxon>
        <taxon>Arachnida</taxon>
        <taxon>Acari</taxon>
        <taxon>Parasitiformes</taxon>
        <taxon>Ixodida</taxon>
        <taxon>Ixodoidea</taxon>
        <taxon>Ixodidae</taxon>
        <taxon>Amblyomminae</taxon>
        <taxon>Amblyomma</taxon>
    </lineage>
</organism>
<dbReference type="SUPFAM" id="SSF103473">
    <property type="entry name" value="MFS general substrate transporter"/>
    <property type="match status" value="1"/>
</dbReference>
<feature type="transmembrane region" description="Helical" evidence="5">
    <location>
        <begin position="367"/>
        <end position="392"/>
    </location>
</feature>
<dbReference type="PANTHER" id="PTHR24064">
    <property type="entry name" value="SOLUTE CARRIER FAMILY 22 MEMBER"/>
    <property type="match status" value="1"/>
</dbReference>
<feature type="transmembrane region" description="Helical" evidence="5">
    <location>
        <begin position="431"/>
        <end position="449"/>
    </location>
</feature>
<feature type="transmembrane region" description="Helical" evidence="5">
    <location>
        <begin position="227"/>
        <end position="245"/>
    </location>
</feature>
<protein>
    <recommendedName>
        <fullName evidence="8">Organic cation/carnitine transporter</fullName>
    </recommendedName>
</protein>
<feature type="transmembrane region" description="Helical" evidence="5">
    <location>
        <begin position="167"/>
        <end position="185"/>
    </location>
</feature>
<evidence type="ECO:0008006" key="8">
    <source>
        <dbReference type="Google" id="ProtNLM"/>
    </source>
</evidence>
<evidence type="ECO:0000256" key="5">
    <source>
        <dbReference type="SAM" id="Phobius"/>
    </source>
</evidence>
<feature type="transmembrane region" description="Helical" evidence="5">
    <location>
        <begin position="136"/>
        <end position="160"/>
    </location>
</feature>
<evidence type="ECO:0000313" key="6">
    <source>
        <dbReference type="EMBL" id="KAK8776252.1"/>
    </source>
</evidence>
<keyword evidence="3 5" id="KW-1133">Transmembrane helix</keyword>
<feature type="transmembrane region" description="Helical" evidence="5">
    <location>
        <begin position="257"/>
        <end position="277"/>
    </location>
</feature>
<evidence type="ECO:0000256" key="4">
    <source>
        <dbReference type="ARBA" id="ARBA00023136"/>
    </source>
</evidence>
<gene>
    <name evidence="6" type="ORF">V5799_030408</name>
</gene>
<dbReference type="Gene3D" id="1.20.1250.20">
    <property type="entry name" value="MFS general substrate transporter like domains"/>
    <property type="match status" value="1"/>
</dbReference>
<evidence type="ECO:0000256" key="2">
    <source>
        <dbReference type="ARBA" id="ARBA00022692"/>
    </source>
</evidence>
<name>A0AAQ4EN87_AMBAM</name>
<dbReference type="InterPro" id="IPR036259">
    <property type="entry name" value="MFS_trans_sf"/>
</dbReference>